<sequence length="618" mass="70921">MSQFHDTFTRGSRTDPLLSYDDFASRVFTSGFLACFLVPITIHCIYQWTGTRKNSLDIKLRLRDTHIESRSSSCFHCKCSDCRQRRDAEKRRKFTLEDYMNTTRVLQVLALAFFWYLVFYLVKGIDTSKNIKKFDPFEFLGISVGATKKEIQKAYRHMSLRYHPDRNPNDPEAAAHFIMVTKAYKTLTNDKFRQNYERYGNPDGPGMMKIGIGLPRFLVDVDNQVLILSLFFLVLLVIIPGIFFYFYRNQKLYTTMGVRLETLQLIYYTITESTRQKLLPEIYACSTECSSTPTTPDDEALLRKFIHDAADIKRKNVTKETLRNFIILLCHMNRSDELSPALKAVKTEILKYSMLLTQCMLDVALCRRWMLTTKSIVEFRRCLLQAITGKRDAFLQIPHMNDETVAHIQRNKVGIKTFGDYLALPMDAKKGLVGMTDAQKADVAAFCDYFPQIDLSVDVYVNDANDICVGDVITFEIKLTRLNMPEGCTTMGPVHAPNFPWVKYEEWLILLSFGENDEKLLAFSSCASRERVMTEKISVLAENVGMHSVMVTAMSDTYFGCDKSTKVEFMVNVQTEANEFKIHPEDIALDNEPSAIGRMIGDFLGGEESEEEEEVIDD</sequence>
<evidence type="ECO:0000256" key="9">
    <source>
        <dbReference type="SAM" id="Phobius"/>
    </source>
</evidence>
<dbReference type="AlphaFoldDB" id="A0A9W5TDL6"/>
<evidence type="ECO:0000256" key="8">
    <source>
        <dbReference type="ARBA" id="ARBA00023186"/>
    </source>
</evidence>
<dbReference type="GO" id="GO:0006620">
    <property type="term" value="P:post-translational protein targeting to endoplasmic reticulum membrane"/>
    <property type="evidence" value="ECO:0007669"/>
    <property type="project" value="TreeGrafter"/>
</dbReference>
<dbReference type="InterPro" id="IPR035892">
    <property type="entry name" value="C2_domain_sf"/>
</dbReference>
<evidence type="ECO:0000313" key="12">
    <source>
        <dbReference type="Proteomes" id="UP001057455"/>
    </source>
</evidence>
<feature type="transmembrane region" description="Helical" evidence="9">
    <location>
        <begin position="23"/>
        <end position="46"/>
    </location>
</feature>
<dbReference type="PANTHER" id="PTHR24075:SF0">
    <property type="entry name" value="TRANSLOCATION PROTEIN SEC63 HOMOLOG"/>
    <property type="match status" value="1"/>
</dbReference>
<evidence type="ECO:0000256" key="4">
    <source>
        <dbReference type="ARBA" id="ARBA00022824"/>
    </source>
</evidence>
<keyword evidence="8" id="KW-0143">Chaperone</keyword>
<keyword evidence="7 9" id="KW-0472">Membrane</keyword>
<dbReference type="PRINTS" id="PR00625">
    <property type="entry name" value="JDOMAIN"/>
</dbReference>
<dbReference type="CDD" id="cd06257">
    <property type="entry name" value="DnaJ"/>
    <property type="match status" value="1"/>
</dbReference>
<organism evidence="11 12">
    <name type="scientific">Babesia ovis</name>
    <dbReference type="NCBI Taxonomy" id="5869"/>
    <lineage>
        <taxon>Eukaryota</taxon>
        <taxon>Sar</taxon>
        <taxon>Alveolata</taxon>
        <taxon>Apicomplexa</taxon>
        <taxon>Aconoidasida</taxon>
        <taxon>Piroplasmida</taxon>
        <taxon>Babesiidae</taxon>
        <taxon>Babesia</taxon>
    </lineage>
</organism>
<name>A0A9W5TDL6_BABOV</name>
<dbReference type="Gene3D" id="1.10.287.110">
    <property type="entry name" value="DnaJ domain"/>
    <property type="match status" value="1"/>
</dbReference>
<evidence type="ECO:0000256" key="5">
    <source>
        <dbReference type="ARBA" id="ARBA00022927"/>
    </source>
</evidence>
<dbReference type="InterPro" id="IPR014756">
    <property type="entry name" value="Ig_E-set"/>
</dbReference>
<dbReference type="SUPFAM" id="SSF158702">
    <property type="entry name" value="Sec63 N-terminal domain-like"/>
    <property type="match status" value="1"/>
</dbReference>
<proteinExistence type="predicted"/>
<dbReference type="EMBL" id="BLIY01000017">
    <property type="protein sequence ID" value="GFE54828.1"/>
    <property type="molecule type" value="Genomic_DNA"/>
</dbReference>
<comment type="subcellular location">
    <subcellularLocation>
        <location evidence="1">Endoplasmic reticulum membrane</location>
        <topology evidence="1">Multi-pass membrane protein</topology>
    </subcellularLocation>
</comment>
<evidence type="ECO:0000256" key="3">
    <source>
        <dbReference type="ARBA" id="ARBA00022692"/>
    </source>
</evidence>
<dbReference type="SUPFAM" id="SSF46565">
    <property type="entry name" value="Chaperone J-domain"/>
    <property type="match status" value="1"/>
</dbReference>
<feature type="domain" description="J" evidence="10">
    <location>
        <begin position="135"/>
        <end position="200"/>
    </location>
</feature>
<dbReference type="SMART" id="SM00271">
    <property type="entry name" value="DnaJ"/>
    <property type="match status" value="1"/>
</dbReference>
<gene>
    <name evidence="11" type="ORF">BaOVIS_022320</name>
</gene>
<evidence type="ECO:0000313" key="11">
    <source>
        <dbReference type="EMBL" id="GFE54828.1"/>
    </source>
</evidence>
<accession>A0A9W5TDL6</accession>
<reference evidence="11" key="1">
    <citation type="submission" date="2019-12" db="EMBL/GenBank/DDBJ databases">
        <title>Genome sequence of Babesia ovis.</title>
        <authorList>
            <person name="Yamagishi J."/>
            <person name="Sevinc F."/>
            <person name="Xuan X."/>
        </authorList>
    </citation>
    <scope>NUCLEOTIDE SEQUENCE</scope>
    <source>
        <strain evidence="11">Selcuk</strain>
    </source>
</reference>
<dbReference type="GO" id="GO:0008320">
    <property type="term" value="F:protein transmembrane transporter activity"/>
    <property type="evidence" value="ECO:0007669"/>
    <property type="project" value="TreeGrafter"/>
</dbReference>
<dbReference type="PANTHER" id="PTHR24075">
    <property type="entry name" value="SEC63 DOMAIN-CONTAINING"/>
    <property type="match status" value="1"/>
</dbReference>
<dbReference type="Proteomes" id="UP001057455">
    <property type="component" value="Unassembled WGS sequence"/>
</dbReference>
<dbReference type="InterPro" id="IPR004179">
    <property type="entry name" value="Sec63-dom"/>
</dbReference>
<evidence type="ECO:0000256" key="1">
    <source>
        <dbReference type="ARBA" id="ARBA00004477"/>
    </source>
</evidence>
<dbReference type="InterPro" id="IPR001623">
    <property type="entry name" value="DnaJ_domain"/>
</dbReference>
<dbReference type="GO" id="GO:0003723">
    <property type="term" value="F:RNA binding"/>
    <property type="evidence" value="ECO:0007669"/>
    <property type="project" value="TreeGrafter"/>
</dbReference>
<feature type="transmembrane region" description="Helical" evidence="9">
    <location>
        <begin position="225"/>
        <end position="247"/>
    </location>
</feature>
<keyword evidence="6 9" id="KW-1133">Transmembrane helix</keyword>
<dbReference type="Pfam" id="PF02889">
    <property type="entry name" value="Sec63"/>
    <property type="match status" value="1"/>
</dbReference>
<keyword evidence="3 9" id="KW-0812">Transmembrane</keyword>
<dbReference type="Gene3D" id="1.10.3380.10">
    <property type="entry name" value="Sec63 N-terminal domain-like domain"/>
    <property type="match status" value="1"/>
</dbReference>
<evidence type="ECO:0000256" key="2">
    <source>
        <dbReference type="ARBA" id="ARBA00022448"/>
    </source>
</evidence>
<feature type="transmembrane region" description="Helical" evidence="9">
    <location>
        <begin position="101"/>
        <end position="122"/>
    </location>
</feature>
<dbReference type="OrthoDB" id="1734229at2759"/>
<dbReference type="Gene3D" id="1.10.150.20">
    <property type="entry name" value="5' to 3' exonuclease, C-terminal subdomain"/>
    <property type="match status" value="1"/>
</dbReference>
<evidence type="ECO:0000256" key="6">
    <source>
        <dbReference type="ARBA" id="ARBA00022989"/>
    </source>
</evidence>
<evidence type="ECO:0000256" key="7">
    <source>
        <dbReference type="ARBA" id="ARBA00023136"/>
    </source>
</evidence>
<keyword evidence="4" id="KW-0256">Endoplasmic reticulum</keyword>
<evidence type="ECO:0000259" key="10">
    <source>
        <dbReference type="PROSITE" id="PS50076"/>
    </source>
</evidence>
<dbReference type="GO" id="GO:0031207">
    <property type="term" value="C:Sec62/Sec63 complex"/>
    <property type="evidence" value="ECO:0007669"/>
    <property type="project" value="TreeGrafter"/>
</dbReference>
<keyword evidence="5" id="KW-0653">Protein transport</keyword>
<protein>
    <recommendedName>
        <fullName evidence="10">J domain-containing protein</fullName>
    </recommendedName>
</protein>
<keyword evidence="12" id="KW-1185">Reference proteome</keyword>
<dbReference type="Pfam" id="PF00226">
    <property type="entry name" value="DnaJ"/>
    <property type="match status" value="1"/>
</dbReference>
<dbReference type="SUPFAM" id="SSF81296">
    <property type="entry name" value="E set domains"/>
    <property type="match status" value="1"/>
</dbReference>
<dbReference type="InterPro" id="IPR036869">
    <property type="entry name" value="J_dom_sf"/>
</dbReference>
<dbReference type="SMART" id="SM00973">
    <property type="entry name" value="Sec63"/>
    <property type="match status" value="1"/>
</dbReference>
<dbReference type="PROSITE" id="PS50076">
    <property type="entry name" value="DNAJ_2"/>
    <property type="match status" value="1"/>
</dbReference>
<dbReference type="Gene3D" id="2.60.40.150">
    <property type="entry name" value="C2 domain"/>
    <property type="match status" value="1"/>
</dbReference>
<keyword evidence="2" id="KW-0813">Transport</keyword>
<dbReference type="GO" id="GO:0006614">
    <property type="term" value="P:SRP-dependent cotranslational protein targeting to membrane"/>
    <property type="evidence" value="ECO:0007669"/>
    <property type="project" value="TreeGrafter"/>
</dbReference>
<comment type="caution">
    <text evidence="11">The sequence shown here is derived from an EMBL/GenBank/DDBJ whole genome shotgun (WGS) entry which is preliminary data.</text>
</comment>